<dbReference type="AlphaFoldDB" id="A0A915CK72"/>
<keyword evidence="1" id="KW-1185">Reference proteome</keyword>
<name>A0A915CK72_PARUN</name>
<dbReference type="Proteomes" id="UP000887569">
    <property type="component" value="Unplaced"/>
</dbReference>
<reference evidence="2" key="1">
    <citation type="submission" date="2022-11" db="UniProtKB">
        <authorList>
            <consortium name="WormBaseParasite"/>
        </authorList>
    </citation>
    <scope>IDENTIFICATION</scope>
</reference>
<evidence type="ECO:0000313" key="2">
    <source>
        <dbReference type="WBParaSite" id="PgR296_g001_t01"/>
    </source>
</evidence>
<sequence>MSILYPFEVSEEERETLPITKSREFVKHLANQNLQVEETEEKEESRTKPETHRTRYLERIKRIVKEYPNSSGEVMETVELEETAKLILALARAHLINKTN</sequence>
<accession>A0A915CK72</accession>
<organism evidence="1 2">
    <name type="scientific">Parascaris univalens</name>
    <name type="common">Nematode worm</name>
    <dbReference type="NCBI Taxonomy" id="6257"/>
    <lineage>
        <taxon>Eukaryota</taxon>
        <taxon>Metazoa</taxon>
        <taxon>Ecdysozoa</taxon>
        <taxon>Nematoda</taxon>
        <taxon>Chromadorea</taxon>
        <taxon>Rhabditida</taxon>
        <taxon>Spirurina</taxon>
        <taxon>Ascaridomorpha</taxon>
        <taxon>Ascaridoidea</taxon>
        <taxon>Ascarididae</taxon>
        <taxon>Parascaris</taxon>
    </lineage>
</organism>
<protein>
    <submittedName>
        <fullName evidence="2">Uncharacterized protein</fullName>
    </submittedName>
</protein>
<proteinExistence type="predicted"/>
<dbReference type="WBParaSite" id="PgR296_g001_t01">
    <property type="protein sequence ID" value="PgR296_g001_t01"/>
    <property type="gene ID" value="PgR296_g001"/>
</dbReference>
<evidence type="ECO:0000313" key="1">
    <source>
        <dbReference type="Proteomes" id="UP000887569"/>
    </source>
</evidence>